<keyword evidence="1" id="KW-0472">Membrane</keyword>
<name>B0D5Y4_LACBS</name>
<evidence type="ECO:0000313" key="3">
    <source>
        <dbReference type="Proteomes" id="UP000001194"/>
    </source>
</evidence>
<gene>
    <name evidence="2" type="ORF">LACBIDRAFT_325710</name>
</gene>
<sequence length="522" mass="57811">MSTAGGSSTLAGSPSIEITEICVSSQHILKSVQLSIGSFERESPCLLGAKTHKFELPSPCQSSQLSPSESLYLKVRFRGLFRAASKNKIPLDELLNKGCVHFFLKRKSARLMLVRSILEFDEWRPATHNGCVIQVGRTSGVGKSSLIHECFGVKATTVSDLKAGVSNINKELIANENVRFILHDSEGFEPGEGENFGKVVDFLQARKDMPNVRDQVHVVWVCFQVSLSERDRLFEAKVEELFRMKSKGELGPVPVIAVFTKYDKLVEQVQFGNNLEFYKRNNHLDRETRNARLAEETTAKFQELCVSPFEKAVGKDIPHIAVSINKEYKDTMLGGLVRLTADCVKNSLEVDVAEDVALVSAIALRVNPAVKIDAVIAVNFSGKTIEACLRVLHTDIVRAWNIQDQFGHLESKEFMALMTTLAEELSDTNMTTFRASPLLSALTALVVGLSETADPVAIPTVALAKWADDVYEQSTLTVRRLMAYIVDFTLIMQLIFGLVANARLPLSRRLIKLAFATTCKDA</sequence>
<dbReference type="SUPFAM" id="SSF52540">
    <property type="entry name" value="P-loop containing nucleoside triphosphate hydrolases"/>
    <property type="match status" value="1"/>
</dbReference>
<dbReference type="HOGENOM" id="CLU_023805_2_2_1"/>
<dbReference type="RefSeq" id="XP_001879233.1">
    <property type="nucleotide sequence ID" value="XM_001879198.1"/>
</dbReference>
<dbReference type="Proteomes" id="UP000001194">
    <property type="component" value="Unassembled WGS sequence"/>
</dbReference>
<dbReference type="AlphaFoldDB" id="B0D5Y4"/>
<dbReference type="KEGG" id="lbc:LACBIDRAFT_325710"/>
<dbReference type="GeneID" id="6074948"/>
<evidence type="ECO:0000313" key="2">
    <source>
        <dbReference type="EMBL" id="EDR09848.1"/>
    </source>
</evidence>
<proteinExistence type="predicted"/>
<protein>
    <submittedName>
        <fullName evidence="2">Predicted protein</fullName>
    </submittedName>
</protein>
<feature type="transmembrane region" description="Helical" evidence="1">
    <location>
        <begin position="481"/>
        <end position="502"/>
    </location>
</feature>
<dbReference type="OrthoDB" id="391988at2759"/>
<accession>B0D5Y4</accession>
<keyword evidence="1" id="KW-1133">Transmembrane helix</keyword>
<reference evidence="2 3" key="1">
    <citation type="journal article" date="2008" name="Nature">
        <title>The genome of Laccaria bicolor provides insights into mycorrhizal symbiosis.</title>
        <authorList>
            <person name="Martin F."/>
            <person name="Aerts A."/>
            <person name="Ahren D."/>
            <person name="Brun A."/>
            <person name="Danchin E.G.J."/>
            <person name="Duchaussoy F."/>
            <person name="Gibon J."/>
            <person name="Kohler A."/>
            <person name="Lindquist E."/>
            <person name="Pereda V."/>
            <person name="Salamov A."/>
            <person name="Shapiro H.J."/>
            <person name="Wuyts J."/>
            <person name="Blaudez D."/>
            <person name="Buee M."/>
            <person name="Brokstein P."/>
            <person name="Canbaeck B."/>
            <person name="Cohen D."/>
            <person name="Courty P.E."/>
            <person name="Coutinho P.M."/>
            <person name="Delaruelle C."/>
            <person name="Detter J.C."/>
            <person name="Deveau A."/>
            <person name="DiFazio S."/>
            <person name="Duplessis S."/>
            <person name="Fraissinet-Tachet L."/>
            <person name="Lucic E."/>
            <person name="Frey-Klett P."/>
            <person name="Fourrey C."/>
            <person name="Feussner I."/>
            <person name="Gay G."/>
            <person name="Grimwood J."/>
            <person name="Hoegger P.J."/>
            <person name="Jain P."/>
            <person name="Kilaru S."/>
            <person name="Labbe J."/>
            <person name="Lin Y.C."/>
            <person name="Legue V."/>
            <person name="Le Tacon F."/>
            <person name="Marmeisse R."/>
            <person name="Melayah D."/>
            <person name="Montanini B."/>
            <person name="Muratet M."/>
            <person name="Nehls U."/>
            <person name="Niculita-Hirzel H."/>
            <person name="Oudot-Le Secq M.P."/>
            <person name="Peter M."/>
            <person name="Quesneville H."/>
            <person name="Rajashekar B."/>
            <person name="Reich M."/>
            <person name="Rouhier N."/>
            <person name="Schmutz J."/>
            <person name="Yin T."/>
            <person name="Chalot M."/>
            <person name="Henrissat B."/>
            <person name="Kuees U."/>
            <person name="Lucas S."/>
            <person name="Van de Peer Y."/>
            <person name="Podila G.K."/>
            <person name="Polle A."/>
            <person name="Pukkila P.J."/>
            <person name="Richardson P.M."/>
            <person name="Rouze P."/>
            <person name="Sanders I.R."/>
            <person name="Stajich J.E."/>
            <person name="Tunlid A."/>
            <person name="Tuskan G."/>
            <person name="Grigoriev I.V."/>
        </authorList>
    </citation>
    <scope>NUCLEOTIDE SEQUENCE [LARGE SCALE GENOMIC DNA]</scope>
    <source>
        <strain evidence="3">S238N-H82 / ATCC MYA-4686</strain>
    </source>
</reference>
<dbReference type="Gene3D" id="3.40.50.300">
    <property type="entry name" value="P-loop containing nucleotide triphosphate hydrolases"/>
    <property type="match status" value="1"/>
</dbReference>
<keyword evidence="3" id="KW-1185">Reference proteome</keyword>
<evidence type="ECO:0000256" key="1">
    <source>
        <dbReference type="SAM" id="Phobius"/>
    </source>
</evidence>
<keyword evidence="1" id="KW-0812">Transmembrane</keyword>
<dbReference type="InterPro" id="IPR027417">
    <property type="entry name" value="P-loop_NTPase"/>
</dbReference>
<organism evidence="3">
    <name type="scientific">Laccaria bicolor (strain S238N-H82 / ATCC MYA-4686)</name>
    <name type="common">Bicoloured deceiver</name>
    <name type="synonym">Laccaria laccata var. bicolor</name>
    <dbReference type="NCBI Taxonomy" id="486041"/>
    <lineage>
        <taxon>Eukaryota</taxon>
        <taxon>Fungi</taxon>
        <taxon>Dikarya</taxon>
        <taxon>Basidiomycota</taxon>
        <taxon>Agaricomycotina</taxon>
        <taxon>Agaricomycetes</taxon>
        <taxon>Agaricomycetidae</taxon>
        <taxon>Agaricales</taxon>
        <taxon>Agaricineae</taxon>
        <taxon>Hydnangiaceae</taxon>
        <taxon>Laccaria</taxon>
    </lineage>
</organism>
<dbReference type="InParanoid" id="B0D5Y4"/>
<dbReference type="EMBL" id="DS547098">
    <property type="protein sequence ID" value="EDR09848.1"/>
    <property type="molecule type" value="Genomic_DNA"/>
</dbReference>
<dbReference type="CDD" id="cd00882">
    <property type="entry name" value="Ras_like_GTPase"/>
    <property type="match status" value="1"/>
</dbReference>